<protein>
    <submittedName>
        <fullName evidence="2">Uncharacterized protein</fullName>
    </submittedName>
</protein>
<feature type="region of interest" description="Disordered" evidence="1">
    <location>
        <begin position="13"/>
        <end position="164"/>
    </location>
</feature>
<organism evidence="2 3">
    <name type="scientific">Holothuria leucospilota</name>
    <name type="common">Black long sea cucumber</name>
    <name type="synonym">Mertensiothuria leucospilota</name>
    <dbReference type="NCBI Taxonomy" id="206669"/>
    <lineage>
        <taxon>Eukaryota</taxon>
        <taxon>Metazoa</taxon>
        <taxon>Echinodermata</taxon>
        <taxon>Eleutherozoa</taxon>
        <taxon>Echinozoa</taxon>
        <taxon>Holothuroidea</taxon>
        <taxon>Aspidochirotacea</taxon>
        <taxon>Aspidochirotida</taxon>
        <taxon>Holothuriidae</taxon>
        <taxon>Holothuria</taxon>
    </lineage>
</organism>
<feature type="compositionally biased region" description="Basic and acidic residues" evidence="1">
    <location>
        <begin position="38"/>
        <end position="48"/>
    </location>
</feature>
<dbReference type="Proteomes" id="UP001152320">
    <property type="component" value="Unassembled WGS sequence"/>
</dbReference>
<evidence type="ECO:0000313" key="3">
    <source>
        <dbReference type="Proteomes" id="UP001152320"/>
    </source>
</evidence>
<gene>
    <name evidence="2" type="ORF">HOLleu_43062</name>
</gene>
<comment type="caution">
    <text evidence="2">The sequence shown here is derived from an EMBL/GenBank/DDBJ whole genome shotgun (WGS) entry which is preliminary data.</text>
</comment>
<keyword evidence="3" id="KW-1185">Reference proteome</keyword>
<sequence length="211" mass="24173">MFRCQLCHDFRSRRKSDTIKHEKQCRGRKEEKRRRHGRETEECRREGMVRSVVVAPNERDERTTDQPKKTFDDRKRKGHQTTGQRKEAKTDCIINTAGESGHTFKDSETGSSSEDTLRKKSEDVVKGHGKEDTKVEPSASVDGKRAGKPPTAVINPTPPRAQRRLKWPSLQQLLHLGSPLEERSASAERGIAKAERDEVELQGTRESYRRT</sequence>
<dbReference type="AlphaFoldDB" id="A0A9Q0YCC3"/>
<proteinExistence type="predicted"/>
<accession>A0A9Q0YCC3</accession>
<feature type="compositionally biased region" description="Basic and acidic residues" evidence="1">
    <location>
        <begin position="13"/>
        <end position="30"/>
    </location>
</feature>
<feature type="region of interest" description="Disordered" evidence="1">
    <location>
        <begin position="178"/>
        <end position="211"/>
    </location>
</feature>
<feature type="compositionally biased region" description="Basic and acidic residues" evidence="1">
    <location>
        <begin position="115"/>
        <end position="135"/>
    </location>
</feature>
<evidence type="ECO:0000313" key="2">
    <source>
        <dbReference type="EMBL" id="KAJ8018765.1"/>
    </source>
</evidence>
<feature type="compositionally biased region" description="Basic and acidic residues" evidence="1">
    <location>
        <begin position="57"/>
        <end position="75"/>
    </location>
</feature>
<reference evidence="2" key="1">
    <citation type="submission" date="2021-10" db="EMBL/GenBank/DDBJ databases">
        <title>Tropical sea cucumber genome reveals ecological adaptation and Cuvierian tubules defense mechanism.</title>
        <authorList>
            <person name="Chen T."/>
        </authorList>
    </citation>
    <scope>NUCLEOTIDE SEQUENCE</scope>
    <source>
        <strain evidence="2">Nanhai2018</strain>
        <tissue evidence="2">Muscle</tissue>
    </source>
</reference>
<name>A0A9Q0YCC3_HOLLE</name>
<feature type="compositionally biased region" description="Basic and acidic residues" evidence="1">
    <location>
        <begin position="180"/>
        <end position="196"/>
    </location>
</feature>
<evidence type="ECO:0000256" key="1">
    <source>
        <dbReference type="SAM" id="MobiDB-lite"/>
    </source>
</evidence>
<dbReference type="EMBL" id="JAIZAY010000198">
    <property type="protein sequence ID" value="KAJ8018765.1"/>
    <property type="molecule type" value="Genomic_DNA"/>
</dbReference>